<evidence type="ECO:0000313" key="3">
    <source>
        <dbReference type="Proteomes" id="UP000015530"/>
    </source>
</evidence>
<evidence type="ECO:0000313" key="2">
    <source>
        <dbReference type="EMBL" id="EQB48922.1"/>
    </source>
</evidence>
<protein>
    <recommendedName>
        <fullName evidence="1">BTB domain-containing protein</fullName>
    </recommendedName>
</protein>
<organism evidence="2 3">
    <name type="scientific">Colletotrichum gloeosporioides (strain Cg-14)</name>
    <name type="common">Anthracnose fungus</name>
    <name type="synonym">Glomerella cingulata</name>
    <dbReference type="NCBI Taxonomy" id="1237896"/>
    <lineage>
        <taxon>Eukaryota</taxon>
        <taxon>Fungi</taxon>
        <taxon>Dikarya</taxon>
        <taxon>Ascomycota</taxon>
        <taxon>Pezizomycotina</taxon>
        <taxon>Sordariomycetes</taxon>
        <taxon>Hypocreomycetidae</taxon>
        <taxon>Glomerellales</taxon>
        <taxon>Glomerellaceae</taxon>
        <taxon>Colletotrichum</taxon>
        <taxon>Colletotrichum gloeosporioides species complex</taxon>
    </lineage>
</organism>
<accession>T0JZQ8</accession>
<dbReference type="Proteomes" id="UP000015530">
    <property type="component" value="Unassembled WGS sequence"/>
</dbReference>
<name>T0JZQ8_COLGC</name>
<sequence length="424" mass="48265">MADDSNANSGPGANMCEETIVELHNQWDAVLVVTKDNTIRKFRVCSNVLGAASPYFDSLLVVPTFSEAIKVQNGQRPDIHLVENHYPDAMEVMLSILHYRMQRKWDMVTPKELATIAICADQYRCVEALKAQIGQWLVGQPKSNKAEPDEIGYLLVALQRFEHPEEFSRMLVAAVMNIPFSFDFGSWAADPIISELDEDLRARIQKNMERVKATLTKFLYSAITKLTFNEQVSMIHRCNTWPDCPSNTRCYSGERVKEFLKMLHNNSLWPPQEAIESCTIRKLGSRLRNLQKTDVHSCDAGPECELRRIMDLLEAEATTVIEGAQSGLEKTAKTTAETPDDTQDIFGVHAIHSDITTLQGPRQEDDQPYRARNFCCRACGRRLEQQRNDEKHQALCDSDKVKREICTKPNRVSEYIELFQSYGL</sequence>
<evidence type="ECO:0000259" key="1">
    <source>
        <dbReference type="Pfam" id="PF00651"/>
    </source>
</evidence>
<dbReference type="HOGENOM" id="CLU_066035_0_0_1"/>
<gene>
    <name evidence="2" type="ORF">CGLO_11798</name>
</gene>
<proteinExistence type="predicted"/>
<dbReference type="STRING" id="1237896.T0JZQ8"/>
<comment type="caution">
    <text evidence="2">The sequence shown here is derived from an EMBL/GenBank/DDBJ whole genome shotgun (WGS) entry which is preliminary data.</text>
</comment>
<dbReference type="AlphaFoldDB" id="T0JZQ8"/>
<reference evidence="3" key="1">
    <citation type="journal article" date="2013" name="Mol. Plant Microbe Interact.">
        <title>Global aspects of pacC regulation of pathogenicity genes in Colletotrichum gloeosporioides as revealed by transcriptome analysis.</title>
        <authorList>
            <person name="Alkan N."/>
            <person name="Meng X."/>
            <person name="Friedlander G."/>
            <person name="Reuveni E."/>
            <person name="Sukno S."/>
            <person name="Sherman A."/>
            <person name="Thon M."/>
            <person name="Fluhr R."/>
            <person name="Prusky D."/>
        </authorList>
    </citation>
    <scope>NUCLEOTIDE SEQUENCE [LARGE SCALE GENOMIC DNA]</scope>
    <source>
        <strain evidence="3">Cg-14</strain>
    </source>
</reference>
<dbReference type="OrthoDB" id="5326346at2759"/>
<dbReference type="InterPro" id="IPR011333">
    <property type="entry name" value="SKP1/BTB/POZ_sf"/>
</dbReference>
<dbReference type="Gene3D" id="3.30.710.10">
    <property type="entry name" value="Potassium Channel Kv1.1, Chain A"/>
    <property type="match status" value="1"/>
</dbReference>
<dbReference type="Pfam" id="PF00651">
    <property type="entry name" value="BTB"/>
    <property type="match status" value="1"/>
</dbReference>
<dbReference type="EMBL" id="AMYD01002475">
    <property type="protein sequence ID" value="EQB48922.1"/>
    <property type="molecule type" value="Genomic_DNA"/>
</dbReference>
<dbReference type="InterPro" id="IPR000210">
    <property type="entry name" value="BTB/POZ_dom"/>
</dbReference>
<feature type="domain" description="BTB" evidence="1">
    <location>
        <begin position="25"/>
        <end position="100"/>
    </location>
</feature>
<dbReference type="OMA" id="VAECTVI"/>